<keyword evidence="2" id="KW-1185">Reference proteome</keyword>
<protein>
    <submittedName>
        <fullName evidence="1">Uncharacterized protein</fullName>
    </submittedName>
</protein>
<gene>
    <name evidence="1" type="ORF">ACFOPQ_18755</name>
</gene>
<dbReference type="RefSeq" id="WP_380080744.1">
    <property type="nucleotide sequence ID" value="NZ_JBHRZF010000216.1"/>
</dbReference>
<dbReference type="EMBL" id="JBHRZF010000216">
    <property type="protein sequence ID" value="MFC3862808.1"/>
    <property type="molecule type" value="Genomic_DNA"/>
</dbReference>
<evidence type="ECO:0000313" key="2">
    <source>
        <dbReference type="Proteomes" id="UP001595748"/>
    </source>
</evidence>
<proteinExistence type="predicted"/>
<comment type="caution">
    <text evidence="1">The sequence shown here is derived from an EMBL/GenBank/DDBJ whole genome shotgun (WGS) entry which is preliminary data.</text>
</comment>
<name>A0ABV8AF24_9DEIO</name>
<dbReference type="Proteomes" id="UP001595748">
    <property type="component" value="Unassembled WGS sequence"/>
</dbReference>
<organism evidence="1 2">
    <name type="scientific">Deinococcus antarcticus</name>
    <dbReference type="NCBI Taxonomy" id="1298767"/>
    <lineage>
        <taxon>Bacteria</taxon>
        <taxon>Thermotogati</taxon>
        <taxon>Deinococcota</taxon>
        <taxon>Deinococci</taxon>
        <taxon>Deinococcales</taxon>
        <taxon>Deinococcaceae</taxon>
        <taxon>Deinococcus</taxon>
    </lineage>
</organism>
<reference evidence="2" key="1">
    <citation type="journal article" date="2019" name="Int. J. Syst. Evol. Microbiol.">
        <title>The Global Catalogue of Microorganisms (GCM) 10K type strain sequencing project: providing services to taxonomists for standard genome sequencing and annotation.</title>
        <authorList>
            <consortium name="The Broad Institute Genomics Platform"/>
            <consortium name="The Broad Institute Genome Sequencing Center for Infectious Disease"/>
            <person name="Wu L."/>
            <person name="Ma J."/>
        </authorList>
    </citation>
    <scope>NUCLEOTIDE SEQUENCE [LARGE SCALE GENOMIC DNA]</scope>
    <source>
        <strain evidence="2">CCTCC AB 2013263</strain>
    </source>
</reference>
<sequence>MRRLLWLCRALRRSESFAVLCLHLRQDGKTVLDLEAEFTRRLALANAGSILSTAEIESYASWADFYLPAFEDIWAAVRFFENGPAGQAKHVA</sequence>
<evidence type="ECO:0000313" key="1">
    <source>
        <dbReference type="EMBL" id="MFC3862808.1"/>
    </source>
</evidence>
<accession>A0ABV8AF24</accession>